<evidence type="ECO:0000256" key="1">
    <source>
        <dbReference type="SAM" id="MobiDB-lite"/>
    </source>
</evidence>
<feature type="compositionally biased region" description="Polar residues" evidence="1">
    <location>
        <begin position="251"/>
        <end position="260"/>
    </location>
</feature>
<protein>
    <submittedName>
        <fullName evidence="2">Uncharacterized protein</fullName>
    </submittedName>
</protein>
<dbReference type="AlphaFoldDB" id="A0AAN7HV44"/>
<feature type="compositionally biased region" description="Polar residues" evidence="1">
    <location>
        <begin position="1"/>
        <end position="20"/>
    </location>
</feature>
<feature type="compositionally biased region" description="Polar residues" evidence="1">
    <location>
        <begin position="32"/>
        <end position="42"/>
    </location>
</feature>
<name>A0AAN7HV44_9PEZI</name>
<feature type="region of interest" description="Disordered" evidence="1">
    <location>
        <begin position="302"/>
        <end position="408"/>
    </location>
</feature>
<feature type="compositionally biased region" description="Polar residues" evidence="1">
    <location>
        <begin position="75"/>
        <end position="95"/>
    </location>
</feature>
<sequence>TMDISSNTTPRSVPTPQSQAPLALSEFMAQPTPYSESTNSTDGPAPPQAIAGPSEAVEGPEQGRGRDEQRRETPQRSPLETRPQGTQEASSTQGESPPHTDWLATRQQLLPRRNQGKKADWIRGWSQAVSSHGEETYCACSEPIENGSAIHRGRKAKTSAQLADNVRAILQRAGSPVSNTKSKPAASTTPEPQQVCRHCSRPPSPPPSTTAGGRGRDGSSSRASSKVRSPGSAARNLGKRFSGLLTRMRRLSSSPHTSKSAAAMPAIARNARGPEDYKSSSSSDNNIIWPEDCQPRWATTRPGQRRCLVRPPSQPFSAPVQGTPSKFGKLLTPRKTQPRDEAGYFARRSRSWGRILPRTTTSTHGAGVRRGLGAPLSPSSSSSSLSDLDGVVDSDGDMARPGLSRSMSRLQRAAALLQRATARSKD</sequence>
<comment type="caution">
    <text evidence="2">The sequence shown here is derived from an EMBL/GenBank/DDBJ whole genome shotgun (WGS) entry which is preliminary data.</text>
</comment>
<feature type="non-terminal residue" evidence="2">
    <location>
        <position position="1"/>
    </location>
</feature>
<feature type="region of interest" description="Disordered" evidence="1">
    <location>
        <begin position="170"/>
        <end position="290"/>
    </location>
</feature>
<reference evidence="2" key="2">
    <citation type="submission" date="2023-05" db="EMBL/GenBank/DDBJ databases">
        <authorList>
            <consortium name="Lawrence Berkeley National Laboratory"/>
            <person name="Steindorff A."/>
            <person name="Hensen N."/>
            <person name="Bonometti L."/>
            <person name="Westerberg I."/>
            <person name="Brannstrom I.O."/>
            <person name="Guillou S."/>
            <person name="Cros-Aarteil S."/>
            <person name="Calhoun S."/>
            <person name="Haridas S."/>
            <person name="Kuo A."/>
            <person name="Mondo S."/>
            <person name="Pangilinan J."/>
            <person name="Riley R."/>
            <person name="Labutti K."/>
            <person name="Andreopoulos B."/>
            <person name="Lipzen A."/>
            <person name="Chen C."/>
            <person name="Yanf M."/>
            <person name="Daum C."/>
            <person name="Ng V."/>
            <person name="Clum A."/>
            <person name="Ohm R."/>
            <person name="Martin F."/>
            <person name="Silar P."/>
            <person name="Natvig D."/>
            <person name="Lalanne C."/>
            <person name="Gautier V."/>
            <person name="Ament-Velasquez S.L."/>
            <person name="Kruys A."/>
            <person name="Hutchinson M.I."/>
            <person name="Powell A.J."/>
            <person name="Barry K."/>
            <person name="Miller A.N."/>
            <person name="Grigoriev I.V."/>
            <person name="Debuchy R."/>
            <person name="Gladieux P."/>
            <person name="Thoren M.H."/>
            <person name="Johannesson H."/>
        </authorList>
    </citation>
    <scope>NUCLEOTIDE SEQUENCE</scope>
    <source>
        <strain evidence="2">CBS 359.72</strain>
    </source>
</reference>
<feature type="compositionally biased region" description="Polar residues" evidence="1">
    <location>
        <begin position="176"/>
        <end position="192"/>
    </location>
</feature>
<accession>A0AAN7HV44</accession>
<proteinExistence type="predicted"/>
<feature type="compositionally biased region" description="Low complexity" evidence="1">
    <location>
        <begin position="375"/>
        <end position="389"/>
    </location>
</feature>
<organism evidence="2 3">
    <name type="scientific">Corynascus novoguineensis</name>
    <dbReference type="NCBI Taxonomy" id="1126955"/>
    <lineage>
        <taxon>Eukaryota</taxon>
        <taxon>Fungi</taxon>
        <taxon>Dikarya</taxon>
        <taxon>Ascomycota</taxon>
        <taxon>Pezizomycotina</taxon>
        <taxon>Sordariomycetes</taxon>
        <taxon>Sordariomycetidae</taxon>
        <taxon>Sordariales</taxon>
        <taxon>Chaetomiaceae</taxon>
        <taxon>Corynascus</taxon>
    </lineage>
</organism>
<feature type="compositionally biased region" description="Low complexity" evidence="1">
    <location>
        <begin position="261"/>
        <end position="271"/>
    </location>
</feature>
<feature type="compositionally biased region" description="Basic and acidic residues" evidence="1">
    <location>
        <begin position="61"/>
        <end position="74"/>
    </location>
</feature>
<reference evidence="2" key="1">
    <citation type="journal article" date="2023" name="Mol. Phylogenet. Evol.">
        <title>Genome-scale phylogeny and comparative genomics of the fungal order Sordariales.</title>
        <authorList>
            <person name="Hensen N."/>
            <person name="Bonometti L."/>
            <person name="Westerberg I."/>
            <person name="Brannstrom I.O."/>
            <person name="Guillou S."/>
            <person name="Cros-Aarteil S."/>
            <person name="Calhoun S."/>
            <person name="Haridas S."/>
            <person name="Kuo A."/>
            <person name="Mondo S."/>
            <person name="Pangilinan J."/>
            <person name="Riley R."/>
            <person name="LaButti K."/>
            <person name="Andreopoulos B."/>
            <person name="Lipzen A."/>
            <person name="Chen C."/>
            <person name="Yan M."/>
            <person name="Daum C."/>
            <person name="Ng V."/>
            <person name="Clum A."/>
            <person name="Steindorff A."/>
            <person name="Ohm R.A."/>
            <person name="Martin F."/>
            <person name="Silar P."/>
            <person name="Natvig D.O."/>
            <person name="Lalanne C."/>
            <person name="Gautier V."/>
            <person name="Ament-Velasquez S.L."/>
            <person name="Kruys A."/>
            <person name="Hutchinson M.I."/>
            <person name="Powell A.J."/>
            <person name="Barry K."/>
            <person name="Miller A.N."/>
            <person name="Grigoriev I.V."/>
            <person name="Debuchy R."/>
            <person name="Gladieux P."/>
            <person name="Hiltunen Thoren M."/>
            <person name="Johannesson H."/>
        </authorList>
    </citation>
    <scope>NUCLEOTIDE SEQUENCE</scope>
    <source>
        <strain evidence="2">CBS 359.72</strain>
    </source>
</reference>
<feature type="compositionally biased region" description="Low complexity" evidence="1">
    <location>
        <begin position="220"/>
        <end position="232"/>
    </location>
</feature>
<evidence type="ECO:0000313" key="2">
    <source>
        <dbReference type="EMBL" id="KAK4251929.1"/>
    </source>
</evidence>
<feature type="region of interest" description="Disordered" evidence="1">
    <location>
        <begin position="1"/>
        <end position="119"/>
    </location>
</feature>
<evidence type="ECO:0000313" key="3">
    <source>
        <dbReference type="Proteomes" id="UP001303647"/>
    </source>
</evidence>
<gene>
    <name evidence="2" type="ORF">C7999DRAFT_10535</name>
</gene>
<dbReference type="Proteomes" id="UP001303647">
    <property type="component" value="Unassembled WGS sequence"/>
</dbReference>
<dbReference type="EMBL" id="MU857603">
    <property type="protein sequence ID" value="KAK4251929.1"/>
    <property type="molecule type" value="Genomic_DNA"/>
</dbReference>
<keyword evidence="3" id="KW-1185">Reference proteome</keyword>